<organism evidence="3 4">
    <name type="scientific">Nitrospirillum amazonense</name>
    <dbReference type="NCBI Taxonomy" id="28077"/>
    <lineage>
        <taxon>Bacteria</taxon>
        <taxon>Pseudomonadati</taxon>
        <taxon>Pseudomonadota</taxon>
        <taxon>Alphaproteobacteria</taxon>
        <taxon>Rhodospirillales</taxon>
        <taxon>Azospirillaceae</taxon>
        <taxon>Nitrospirillum</taxon>
    </lineage>
</organism>
<sequence>MRPAHSTAPLAAAFLALTLALPAHAAVPSAAGDVVGCKKIADRDQRLACFDKSSDELETELRKAVEATFGGSAAGKSDQTEATFGKHEPPPPPVAAELDNIKSRIVSVRPDPAGRPIFVLENGQVWRSQESARLHLKGDEIATVSHSMLGMGYELQVSDMSYSLSVVRDR</sequence>
<keyword evidence="4" id="KW-1185">Reference proteome</keyword>
<dbReference type="OrthoDB" id="7596780at2"/>
<feature type="region of interest" description="Disordered" evidence="1">
    <location>
        <begin position="68"/>
        <end position="93"/>
    </location>
</feature>
<dbReference type="EMBL" id="VITR01000005">
    <property type="protein sequence ID" value="TWB43231.1"/>
    <property type="molecule type" value="Genomic_DNA"/>
</dbReference>
<feature type="chain" id="PRO_5022105955" description="Type IV pilus biogenesis protein PilP" evidence="2">
    <location>
        <begin position="26"/>
        <end position="170"/>
    </location>
</feature>
<accession>A0A560HAT9</accession>
<proteinExistence type="predicted"/>
<keyword evidence="2" id="KW-0732">Signal</keyword>
<reference evidence="3 4" key="1">
    <citation type="submission" date="2019-06" db="EMBL/GenBank/DDBJ databases">
        <title>Genomic Encyclopedia of Type Strains, Phase IV (KMG-V): Genome sequencing to study the core and pangenomes of soil and plant-associated prokaryotes.</title>
        <authorList>
            <person name="Whitman W."/>
        </authorList>
    </citation>
    <scope>NUCLEOTIDE SEQUENCE [LARGE SCALE GENOMIC DNA]</scope>
    <source>
        <strain evidence="3 4">BR 11622</strain>
    </source>
</reference>
<evidence type="ECO:0000256" key="1">
    <source>
        <dbReference type="SAM" id="MobiDB-lite"/>
    </source>
</evidence>
<protein>
    <recommendedName>
        <fullName evidence="5">Type IV pilus biogenesis protein PilP</fullName>
    </recommendedName>
</protein>
<gene>
    <name evidence="3" type="ORF">FBZ90_10544</name>
</gene>
<dbReference type="AlphaFoldDB" id="A0A560HAT9"/>
<evidence type="ECO:0008006" key="5">
    <source>
        <dbReference type="Google" id="ProtNLM"/>
    </source>
</evidence>
<dbReference type="RefSeq" id="WP_145731408.1">
    <property type="nucleotide sequence ID" value="NZ_VITR01000005.1"/>
</dbReference>
<name>A0A560HAT9_9PROT</name>
<feature type="signal peptide" evidence="2">
    <location>
        <begin position="1"/>
        <end position="25"/>
    </location>
</feature>
<comment type="caution">
    <text evidence="3">The sequence shown here is derived from an EMBL/GenBank/DDBJ whole genome shotgun (WGS) entry which is preliminary data.</text>
</comment>
<evidence type="ECO:0000256" key="2">
    <source>
        <dbReference type="SAM" id="SignalP"/>
    </source>
</evidence>
<dbReference type="Proteomes" id="UP000315751">
    <property type="component" value="Unassembled WGS sequence"/>
</dbReference>
<evidence type="ECO:0000313" key="3">
    <source>
        <dbReference type="EMBL" id="TWB43231.1"/>
    </source>
</evidence>
<evidence type="ECO:0000313" key="4">
    <source>
        <dbReference type="Proteomes" id="UP000315751"/>
    </source>
</evidence>